<gene>
    <name evidence="8" type="primary">106095505</name>
</gene>
<comment type="similarity">
    <text evidence="1">Belongs to the peptidase S1 family.</text>
</comment>
<evidence type="ECO:0000259" key="7">
    <source>
        <dbReference type="PROSITE" id="PS50240"/>
    </source>
</evidence>
<accession>A0A1I8P5E9</accession>
<dbReference type="PANTHER" id="PTHR24276:SF91">
    <property type="entry name" value="AT26814P-RELATED"/>
    <property type="match status" value="1"/>
</dbReference>
<feature type="chain" id="PRO_5009326046" description="Peptidase S1 domain-containing protein" evidence="6">
    <location>
        <begin position="19"/>
        <end position="233"/>
    </location>
</feature>
<dbReference type="InterPro" id="IPR043504">
    <property type="entry name" value="Peptidase_S1_PA_chymotrypsin"/>
</dbReference>
<dbReference type="OrthoDB" id="6380398at2759"/>
<dbReference type="KEGG" id="scac:106095505"/>
<dbReference type="STRING" id="35570.A0A1I8P5E9"/>
<dbReference type="EnsemblMetazoa" id="SCAU004973-RA">
    <property type="protein sequence ID" value="SCAU004973-PA"/>
    <property type="gene ID" value="SCAU004973"/>
</dbReference>
<feature type="domain" description="Peptidase S1" evidence="7">
    <location>
        <begin position="35"/>
        <end position="233"/>
    </location>
</feature>
<dbReference type="Proteomes" id="UP000095300">
    <property type="component" value="Unassembled WGS sequence"/>
</dbReference>
<evidence type="ECO:0000256" key="1">
    <source>
        <dbReference type="ARBA" id="ARBA00007664"/>
    </source>
</evidence>
<dbReference type="VEuPathDB" id="VectorBase:SCAU004973"/>
<evidence type="ECO:0000256" key="4">
    <source>
        <dbReference type="ARBA" id="ARBA00022825"/>
    </source>
</evidence>
<organism evidence="8 9">
    <name type="scientific">Stomoxys calcitrans</name>
    <name type="common">Stable fly</name>
    <name type="synonym">Conops calcitrans</name>
    <dbReference type="NCBI Taxonomy" id="35570"/>
    <lineage>
        <taxon>Eukaryota</taxon>
        <taxon>Metazoa</taxon>
        <taxon>Ecdysozoa</taxon>
        <taxon>Arthropoda</taxon>
        <taxon>Hexapoda</taxon>
        <taxon>Insecta</taxon>
        <taxon>Pterygota</taxon>
        <taxon>Neoptera</taxon>
        <taxon>Endopterygota</taxon>
        <taxon>Diptera</taxon>
        <taxon>Brachycera</taxon>
        <taxon>Muscomorpha</taxon>
        <taxon>Muscoidea</taxon>
        <taxon>Muscidae</taxon>
        <taxon>Stomoxys</taxon>
    </lineage>
</organism>
<dbReference type="InterPro" id="IPR001254">
    <property type="entry name" value="Trypsin_dom"/>
</dbReference>
<dbReference type="AlphaFoldDB" id="A0A1I8P5E9"/>
<dbReference type="PANTHER" id="PTHR24276">
    <property type="entry name" value="POLYSERASE-RELATED"/>
    <property type="match status" value="1"/>
</dbReference>
<keyword evidence="9" id="KW-1185">Reference proteome</keyword>
<dbReference type="SUPFAM" id="SSF50494">
    <property type="entry name" value="Trypsin-like serine proteases"/>
    <property type="match status" value="1"/>
</dbReference>
<sequence>MLKAFVLLIGSICLYVGATSTGIPDGSVPFVPKCLNGGRYAAIEDFPFEVSIQLIDLAATNRGTHIGSGVIYNKYVILTAASVVVGRAASNLQIRAGSTCHKTGGQLIKVAVIKIHDCFDAVTLRHDIALLKLKSPLVLDGHRVSRAHIGKLEPSNNETGRVVGYGSSMDGLALYNTDLRQATIRYLNLKACTSSFYGYTNDGLKIGVFCGRARNQDSCQMDRGSPAMFQGSL</sequence>
<dbReference type="SMART" id="SM00020">
    <property type="entry name" value="Tryp_SPc"/>
    <property type="match status" value="1"/>
</dbReference>
<dbReference type="InterPro" id="IPR001314">
    <property type="entry name" value="Peptidase_S1A"/>
</dbReference>
<dbReference type="GO" id="GO:0004252">
    <property type="term" value="F:serine-type endopeptidase activity"/>
    <property type="evidence" value="ECO:0007669"/>
    <property type="project" value="InterPro"/>
</dbReference>
<name>A0A1I8P5E9_STOCA</name>
<evidence type="ECO:0000313" key="8">
    <source>
        <dbReference type="EnsemblMetazoa" id="SCAU004973-PA"/>
    </source>
</evidence>
<keyword evidence="2" id="KW-0645">Protease</keyword>
<keyword evidence="3" id="KW-0378">Hydrolase</keyword>
<proteinExistence type="inferred from homology"/>
<dbReference type="Gene3D" id="2.40.10.10">
    <property type="entry name" value="Trypsin-like serine proteases"/>
    <property type="match status" value="1"/>
</dbReference>
<evidence type="ECO:0000313" key="9">
    <source>
        <dbReference type="Proteomes" id="UP000095300"/>
    </source>
</evidence>
<feature type="signal peptide" evidence="6">
    <location>
        <begin position="1"/>
        <end position="18"/>
    </location>
</feature>
<evidence type="ECO:0000256" key="6">
    <source>
        <dbReference type="SAM" id="SignalP"/>
    </source>
</evidence>
<dbReference type="InterPro" id="IPR050430">
    <property type="entry name" value="Peptidase_S1"/>
</dbReference>
<keyword evidence="6" id="KW-0732">Signal</keyword>
<evidence type="ECO:0000256" key="3">
    <source>
        <dbReference type="ARBA" id="ARBA00022801"/>
    </source>
</evidence>
<reference evidence="8" key="1">
    <citation type="submission" date="2020-05" db="UniProtKB">
        <authorList>
            <consortium name="EnsemblMetazoa"/>
        </authorList>
    </citation>
    <scope>IDENTIFICATION</scope>
    <source>
        <strain evidence="8">USDA</strain>
    </source>
</reference>
<dbReference type="PRINTS" id="PR00722">
    <property type="entry name" value="CHYMOTRYPSIN"/>
</dbReference>
<dbReference type="GO" id="GO:0006508">
    <property type="term" value="P:proteolysis"/>
    <property type="evidence" value="ECO:0007669"/>
    <property type="project" value="UniProtKB-KW"/>
</dbReference>
<keyword evidence="5" id="KW-1015">Disulfide bond</keyword>
<dbReference type="InterPro" id="IPR009003">
    <property type="entry name" value="Peptidase_S1_PA"/>
</dbReference>
<evidence type="ECO:0000256" key="2">
    <source>
        <dbReference type="ARBA" id="ARBA00022670"/>
    </source>
</evidence>
<evidence type="ECO:0000256" key="5">
    <source>
        <dbReference type="ARBA" id="ARBA00023157"/>
    </source>
</evidence>
<dbReference type="PROSITE" id="PS50240">
    <property type="entry name" value="TRYPSIN_DOM"/>
    <property type="match status" value="1"/>
</dbReference>
<dbReference type="Pfam" id="PF00089">
    <property type="entry name" value="Trypsin"/>
    <property type="match status" value="1"/>
</dbReference>
<protein>
    <recommendedName>
        <fullName evidence="7">Peptidase S1 domain-containing protein</fullName>
    </recommendedName>
</protein>
<keyword evidence="4" id="KW-0720">Serine protease</keyword>